<evidence type="ECO:0000313" key="1">
    <source>
        <dbReference type="EMBL" id="KAF2564556.1"/>
    </source>
</evidence>
<reference evidence="1" key="1">
    <citation type="submission" date="2019-12" db="EMBL/GenBank/DDBJ databases">
        <title>Genome sequencing and annotation of Brassica cretica.</title>
        <authorList>
            <person name="Studholme D.J."/>
            <person name="Sarris P.F."/>
        </authorList>
    </citation>
    <scope>NUCLEOTIDE SEQUENCE</scope>
    <source>
        <strain evidence="1">PFS-102/07</strain>
        <tissue evidence="1">Leaf</tissue>
    </source>
</reference>
<dbReference type="AlphaFoldDB" id="A0A8S9I4Y8"/>
<name>A0A8S9I4Y8_BRACR</name>
<accession>A0A8S9I4Y8</accession>
<comment type="caution">
    <text evidence="1">The sequence shown here is derived from an EMBL/GenBank/DDBJ whole genome shotgun (WGS) entry which is preliminary data.</text>
</comment>
<organism evidence="1">
    <name type="scientific">Brassica cretica</name>
    <name type="common">Mustard</name>
    <dbReference type="NCBI Taxonomy" id="69181"/>
    <lineage>
        <taxon>Eukaryota</taxon>
        <taxon>Viridiplantae</taxon>
        <taxon>Streptophyta</taxon>
        <taxon>Embryophyta</taxon>
        <taxon>Tracheophyta</taxon>
        <taxon>Spermatophyta</taxon>
        <taxon>Magnoliopsida</taxon>
        <taxon>eudicotyledons</taxon>
        <taxon>Gunneridae</taxon>
        <taxon>Pentapetalae</taxon>
        <taxon>rosids</taxon>
        <taxon>malvids</taxon>
        <taxon>Brassicales</taxon>
        <taxon>Brassicaceae</taxon>
        <taxon>Brassiceae</taxon>
        <taxon>Brassica</taxon>
    </lineage>
</organism>
<proteinExistence type="predicted"/>
<gene>
    <name evidence="1" type="ORF">F2Q70_00016549</name>
</gene>
<protein>
    <submittedName>
        <fullName evidence="1">Uncharacterized protein</fullName>
    </submittedName>
</protein>
<dbReference type="EMBL" id="QGKY02001250">
    <property type="protein sequence ID" value="KAF2564556.1"/>
    <property type="molecule type" value="Genomic_DNA"/>
</dbReference>
<sequence length="82" mass="9149">MVRSRWLFANPGSDESEQNSFETHLNLPIDLAGSRMRISLMISRGSSKGFGEAFVVVSSLRHPLFVVSRLRGNVKLCQLNIS</sequence>